<dbReference type="EMBL" id="MHRQ01000021">
    <property type="protein sequence ID" value="OHA26380.1"/>
    <property type="molecule type" value="Genomic_DNA"/>
</dbReference>
<dbReference type="PANTHER" id="PTHR34322">
    <property type="entry name" value="TRANSPOSASE, Y1_TNP DOMAIN-CONTAINING"/>
    <property type="match status" value="1"/>
</dbReference>
<sequence length="232" mass="27028">MRKEPYVVGSYVHIVKRGVRGMPIVRDEIDQWRFLLLLRHLNNEQGIDNWFRDLIDENIAHTLERPKSWQPQQKIVRILSFCLLDNHFHLLLKEIKKGGISTFMQKLGTSMANHFNEKYKEKGGLFQGAYRSKTIDTDEYLRYVSVYIQVKNAFEMYKGGTASALKDFDSAYAWAGKYPYSSLGDYAGMRDSPIIEKDILGKIFSPEEYKVFSKEVMLNRTNFDTLSDTDLD</sequence>
<dbReference type="Pfam" id="PF01797">
    <property type="entry name" value="Y1_Tnp"/>
    <property type="match status" value="1"/>
</dbReference>
<proteinExistence type="predicted"/>
<dbReference type="AlphaFoldDB" id="A0A1G2MR58"/>
<name>A0A1G2MR58_9BACT</name>
<dbReference type="GO" id="GO:0006313">
    <property type="term" value="P:DNA transposition"/>
    <property type="evidence" value="ECO:0007669"/>
    <property type="project" value="InterPro"/>
</dbReference>
<dbReference type="Proteomes" id="UP000177565">
    <property type="component" value="Unassembled WGS sequence"/>
</dbReference>
<reference evidence="2 3" key="1">
    <citation type="journal article" date="2016" name="Nat. Commun.">
        <title>Thousands of microbial genomes shed light on interconnected biogeochemical processes in an aquifer system.</title>
        <authorList>
            <person name="Anantharaman K."/>
            <person name="Brown C.T."/>
            <person name="Hug L.A."/>
            <person name="Sharon I."/>
            <person name="Castelle C.J."/>
            <person name="Probst A.J."/>
            <person name="Thomas B.C."/>
            <person name="Singh A."/>
            <person name="Wilkins M.J."/>
            <person name="Karaoz U."/>
            <person name="Brodie E.L."/>
            <person name="Williams K.H."/>
            <person name="Hubbard S.S."/>
            <person name="Banfield J.F."/>
        </authorList>
    </citation>
    <scope>NUCLEOTIDE SEQUENCE [LARGE SCALE GENOMIC DNA]</scope>
</reference>
<comment type="caution">
    <text evidence="2">The sequence shown here is derived from an EMBL/GenBank/DDBJ whole genome shotgun (WGS) entry which is preliminary data.</text>
</comment>
<evidence type="ECO:0000313" key="2">
    <source>
        <dbReference type="EMBL" id="OHA26380.1"/>
    </source>
</evidence>
<dbReference type="InterPro" id="IPR002686">
    <property type="entry name" value="Transposase_17"/>
</dbReference>
<dbReference type="SMART" id="SM01321">
    <property type="entry name" value="Y1_Tnp"/>
    <property type="match status" value="1"/>
</dbReference>
<dbReference type="Gene3D" id="3.30.70.1290">
    <property type="entry name" value="Transposase IS200-like"/>
    <property type="match status" value="1"/>
</dbReference>
<dbReference type="GO" id="GO:0004803">
    <property type="term" value="F:transposase activity"/>
    <property type="evidence" value="ECO:0007669"/>
    <property type="project" value="InterPro"/>
</dbReference>
<evidence type="ECO:0000313" key="3">
    <source>
        <dbReference type="Proteomes" id="UP000177565"/>
    </source>
</evidence>
<dbReference type="GO" id="GO:0003677">
    <property type="term" value="F:DNA binding"/>
    <property type="evidence" value="ECO:0007669"/>
    <property type="project" value="InterPro"/>
</dbReference>
<evidence type="ECO:0000259" key="1">
    <source>
        <dbReference type="SMART" id="SM01321"/>
    </source>
</evidence>
<feature type="domain" description="Transposase IS200-like" evidence="1">
    <location>
        <begin position="7"/>
        <end position="151"/>
    </location>
</feature>
<dbReference type="InterPro" id="IPR036515">
    <property type="entry name" value="Transposase_17_sf"/>
</dbReference>
<protein>
    <recommendedName>
        <fullName evidence="1">Transposase IS200-like domain-containing protein</fullName>
    </recommendedName>
</protein>
<organism evidence="2 3">
    <name type="scientific">Candidatus Taylorbacteria bacterium RIFCSPHIGHO2_02_FULL_46_13</name>
    <dbReference type="NCBI Taxonomy" id="1802312"/>
    <lineage>
        <taxon>Bacteria</taxon>
        <taxon>Candidatus Tayloriibacteriota</taxon>
    </lineage>
</organism>
<accession>A0A1G2MR58</accession>
<dbReference type="PANTHER" id="PTHR34322:SF2">
    <property type="entry name" value="TRANSPOSASE IS200-LIKE DOMAIN-CONTAINING PROTEIN"/>
    <property type="match status" value="1"/>
</dbReference>
<dbReference type="SUPFAM" id="SSF143422">
    <property type="entry name" value="Transposase IS200-like"/>
    <property type="match status" value="1"/>
</dbReference>
<gene>
    <name evidence="2" type="ORF">A3C06_01615</name>
</gene>